<evidence type="ECO:0000313" key="2">
    <source>
        <dbReference type="EMBL" id="BDI30349.1"/>
    </source>
</evidence>
<dbReference type="InterPro" id="IPR036457">
    <property type="entry name" value="PPM-type-like_dom_sf"/>
</dbReference>
<dbReference type="Pfam" id="PF13426">
    <property type="entry name" value="PAS_9"/>
    <property type="match status" value="1"/>
</dbReference>
<dbReference type="SMART" id="SM00086">
    <property type="entry name" value="PAC"/>
    <property type="match status" value="3"/>
</dbReference>
<dbReference type="CDD" id="cd00130">
    <property type="entry name" value="PAS"/>
    <property type="match status" value="4"/>
</dbReference>
<dbReference type="Gene3D" id="3.30.450.20">
    <property type="entry name" value="PAS domain"/>
    <property type="match status" value="4"/>
</dbReference>
<dbReference type="InterPro" id="IPR000014">
    <property type="entry name" value="PAS"/>
</dbReference>
<dbReference type="Pfam" id="PF08448">
    <property type="entry name" value="PAS_4"/>
    <property type="match status" value="1"/>
</dbReference>
<dbReference type="PANTHER" id="PTHR43156:SF2">
    <property type="entry name" value="STAGE II SPORULATION PROTEIN E"/>
    <property type="match status" value="1"/>
</dbReference>
<dbReference type="GO" id="GO:0006355">
    <property type="term" value="P:regulation of DNA-templated transcription"/>
    <property type="evidence" value="ECO:0007669"/>
    <property type="project" value="InterPro"/>
</dbReference>
<sequence length="756" mass="83980">MRHTSHTTESILESIAEAYVSVDWDWRILHVNHEAERFLDKPLEDLLGKSLWDVYPDLVGTNAYYEYHRAMADRSAITLEEHSPRRGIWLELRGYPTEEGLAVYFRDISDRKHVEQALEESEERFRATFEEAALGIGHVAPDGRWLRVNQRLCDILGYTRDELFLRTNQSMSHPDDLHEELDLLSHLLAGDLSTYSIAKRYIHKNGAAVWVDVTMSVVTPRSGASRYLLAFVEDITGRRAAEEQLRQQFVLTRSLTDSTTEALFMMDTAGRVTFLNPAAEQLVGWDASTLVGKVLHDTVHYLKPDGTRNAMLESPLTAVFTTGTGVRNHEDTFIRRDGTFVPVLCANAPIIDPSGMIMGAVLAVHDNTERKRAEQAVRESEERYRHIVDTTFEGVWSYDEHSITTYVNGRLAEMLGYSPDEMLGRSIYDFVFDHDLALAREQFTERLDGSKDKVEARLRRKDGSALYYLSSASALSDSGGRRIVTAMISDITALKRAQSDLERAYDREHRISETLQRSLLIMPPRDGFRGLTIESLYEAAWEEAQVGGDFCDAFSVAGGKIALILGDVAGKGLAAAARTAEIKFTLRAFMRDTTSPSLAAARLNEFVCEAQTLPEQSDDMIVGLTLAVFDPKTGALEITVCGAEPPLILRASGPSEEAPASGLPIGAISGAEYDQITMQLNIGDTLLMVTDGITEARRDNVFFGYEGMIRLAAQARSFPALGQIARAILGGAQNFAGGRLQDDACLLLARRTMYVG</sequence>
<evidence type="ECO:0000256" key="1">
    <source>
        <dbReference type="ARBA" id="ARBA00022801"/>
    </source>
</evidence>
<organism evidence="2 3">
    <name type="scientific">Capsulimonas corticalis</name>
    <dbReference type="NCBI Taxonomy" id="2219043"/>
    <lineage>
        <taxon>Bacteria</taxon>
        <taxon>Bacillati</taxon>
        <taxon>Armatimonadota</taxon>
        <taxon>Armatimonadia</taxon>
        <taxon>Capsulimonadales</taxon>
        <taxon>Capsulimonadaceae</taxon>
        <taxon>Capsulimonas</taxon>
    </lineage>
</organism>
<dbReference type="Pfam" id="PF07228">
    <property type="entry name" value="SpoIIE"/>
    <property type="match status" value="1"/>
</dbReference>
<protein>
    <submittedName>
        <fullName evidence="2">Uncharacterized protein</fullName>
    </submittedName>
</protein>
<dbReference type="SMART" id="SM00091">
    <property type="entry name" value="PAS"/>
    <property type="match status" value="4"/>
</dbReference>
<dbReference type="InterPro" id="IPR013767">
    <property type="entry name" value="PAS_fold"/>
</dbReference>
<gene>
    <name evidence="2" type="ORF">CCAX7_24000</name>
</gene>
<accession>A0A402CVB3</accession>
<dbReference type="InterPro" id="IPR013656">
    <property type="entry name" value="PAS_4"/>
</dbReference>
<dbReference type="RefSeq" id="WP_165864171.1">
    <property type="nucleotide sequence ID" value="NZ_AP025739.1"/>
</dbReference>
<dbReference type="InterPro" id="IPR000700">
    <property type="entry name" value="PAS-assoc_C"/>
</dbReference>
<name>A0A402CVB3_9BACT</name>
<dbReference type="Gene3D" id="3.60.40.10">
    <property type="entry name" value="PPM-type phosphatase domain"/>
    <property type="match status" value="1"/>
</dbReference>
<dbReference type="EMBL" id="AP025739">
    <property type="protein sequence ID" value="BDI30349.1"/>
    <property type="molecule type" value="Genomic_DNA"/>
</dbReference>
<dbReference type="SUPFAM" id="SSF55785">
    <property type="entry name" value="PYP-like sensor domain (PAS domain)"/>
    <property type="match status" value="4"/>
</dbReference>
<dbReference type="InterPro" id="IPR052016">
    <property type="entry name" value="Bact_Sigma-Reg"/>
</dbReference>
<dbReference type="AlphaFoldDB" id="A0A402CVB3"/>
<dbReference type="Pfam" id="PF00989">
    <property type="entry name" value="PAS"/>
    <property type="match status" value="1"/>
</dbReference>
<dbReference type="InterPro" id="IPR001932">
    <property type="entry name" value="PPM-type_phosphatase-like_dom"/>
</dbReference>
<dbReference type="Pfam" id="PF08447">
    <property type="entry name" value="PAS_3"/>
    <property type="match status" value="1"/>
</dbReference>
<proteinExistence type="predicted"/>
<dbReference type="InterPro" id="IPR001610">
    <property type="entry name" value="PAC"/>
</dbReference>
<evidence type="ECO:0000313" key="3">
    <source>
        <dbReference type="Proteomes" id="UP000287394"/>
    </source>
</evidence>
<keyword evidence="1" id="KW-0378">Hydrolase</keyword>
<dbReference type="InterPro" id="IPR035965">
    <property type="entry name" value="PAS-like_dom_sf"/>
</dbReference>
<dbReference type="KEGG" id="ccot:CCAX7_24000"/>
<dbReference type="PANTHER" id="PTHR43156">
    <property type="entry name" value="STAGE II SPORULATION PROTEIN E-RELATED"/>
    <property type="match status" value="1"/>
</dbReference>
<dbReference type="PROSITE" id="PS50113">
    <property type="entry name" value="PAC"/>
    <property type="match status" value="3"/>
</dbReference>
<dbReference type="Proteomes" id="UP000287394">
    <property type="component" value="Chromosome"/>
</dbReference>
<dbReference type="PROSITE" id="PS50112">
    <property type="entry name" value="PAS"/>
    <property type="match status" value="4"/>
</dbReference>
<keyword evidence="3" id="KW-1185">Reference proteome</keyword>
<dbReference type="InterPro" id="IPR013655">
    <property type="entry name" value="PAS_fold_3"/>
</dbReference>
<reference evidence="2 3" key="1">
    <citation type="journal article" date="2019" name="Int. J. Syst. Evol. Microbiol.">
        <title>Capsulimonas corticalis gen. nov., sp. nov., an aerobic capsulated bacterium, of a novel bacterial order, Capsulimonadales ord. nov., of the class Armatimonadia of the phylum Armatimonadetes.</title>
        <authorList>
            <person name="Li J."/>
            <person name="Kudo C."/>
            <person name="Tonouchi A."/>
        </authorList>
    </citation>
    <scope>NUCLEOTIDE SEQUENCE [LARGE SCALE GENOMIC DNA]</scope>
    <source>
        <strain evidence="2 3">AX-7</strain>
    </source>
</reference>
<dbReference type="GO" id="GO:0016791">
    <property type="term" value="F:phosphatase activity"/>
    <property type="evidence" value="ECO:0007669"/>
    <property type="project" value="TreeGrafter"/>
</dbReference>
<dbReference type="NCBIfam" id="TIGR00229">
    <property type="entry name" value="sensory_box"/>
    <property type="match status" value="4"/>
</dbReference>
<dbReference type="SMART" id="SM00331">
    <property type="entry name" value="PP2C_SIG"/>
    <property type="match status" value="1"/>
</dbReference>